<keyword evidence="1" id="KW-0799">Topoisomerase</keyword>
<sequence>MTLTEKSGKASGWKATFFEGGKWRVEGEHL</sequence>
<evidence type="ECO:0000313" key="9">
    <source>
        <dbReference type="EMBL" id="MFC7090365.1"/>
    </source>
</evidence>
<name>A0ABW2EWL2_9GAMM</name>
<organism evidence="9 10">
    <name type="scientific">Halomonas salifodinae</name>
    <dbReference type="NCBI Taxonomy" id="438745"/>
    <lineage>
        <taxon>Bacteria</taxon>
        <taxon>Pseudomonadati</taxon>
        <taxon>Pseudomonadota</taxon>
        <taxon>Gammaproteobacteria</taxon>
        <taxon>Oceanospirillales</taxon>
        <taxon>Halomonadaceae</taxon>
        <taxon>Halomonas</taxon>
    </lineage>
</organism>
<keyword evidence="10" id="KW-1185">Reference proteome</keyword>
<dbReference type="Proteomes" id="UP001596411">
    <property type="component" value="Unassembled WGS sequence"/>
</dbReference>
<evidence type="ECO:0000256" key="4">
    <source>
        <dbReference type="ARBA" id="ARBA00030003"/>
    </source>
</evidence>
<evidence type="ECO:0000259" key="8">
    <source>
        <dbReference type="Pfam" id="PF08272"/>
    </source>
</evidence>
<evidence type="ECO:0000256" key="5">
    <source>
        <dbReference type="ARBA" id="ARBA00031985"/>
    </source>
</evidence>
<reference evidence="10" key="1">
    <citation type="journal article" date="2019" name="Int. J. Syst. Evol. Microbiol.">
        <title>The Global Catalogue of Microorganisms (GCM) 10K type strain sequencing project: providing services to taxonomists for standard genome sequencing and annotation.</title>
        <authorList>
            <consortium name="The Broad Institute Genomics Platform"/>
            <consortium name="The Broad Institute Genome Sequencing Center for Infectious Disease"/>
            <person name="Wu L."/>
            <person name="Ma J."/>
        </authorList>
    </citation>
    <scope>NUCLEOTIDE SEQUENCE [LARGE SCALE GENOMIC DNA]</scope>
    <source>
        <strain evidence="10">CGMCC 1.13666</strain>
    </source>
</reference>
<dbReference type="EMBL" id="JBHSZP010000026">
    <property type="protein sequence ID" value="MFC7090365.1"/>
    <property type="molecule type" value="Genomic_DNA"/>
</dbReference>
<protein>
    <recommendedName>
        <fullName evidence="7">Omega-protein</fullName>
    </recommendedName>
    <alternativeName>
        <fullName evidence="6">Relaxing enzyme</fullName>
    </alternativeName>
    <alternativeName>
        <fullName evidence="4">Swivelase</fullName>
    </alternativeName>
    <alternativeName>
        <fullName evidence="5">Untwisting enzyme</fullName>
    </alternativeName>
</protein>
<evidence type="ECO:0000256" key="6">
    <source>
        <dbReference type="ARBA" id="ARBA00032235"/>
    </source>
</evidence>
<keyword evidence="3" id="KW-0413">Isomerase</keyword>
<dbReference type="InterPro" id="IPR013263">
    <property type="entry name" value="TopoI_Znr_bac"/>
</dbReference>
<evidence type="ECO:0000256" key="7">
    <source>
        <dbReference type="ARBA" id="ARBA00032877"/>
    </source>
</evidence>
<evidence type="ECO:0000256" key="1">
    <source>
        <dbReference type="ARBA" id="ARBA00023029"/>
    </source>
</evidence>
<feature type="domain" description="DNA topoisomerase I zinc ribbon-like bacterial-type" evidence="8">
    <location>
        <begin position="3"/>
        <end position="26"/>
    </location>
</feature>
<keyword evidence="2" id="KW-0238">DNA-binding</keyword>
<evidence type="ECO:0000313" key="10">
    <source>
        <dbReference type="Proteomes" id="UP001596411"/>
    </source>
</evidence>
<proteinExistence type="predicted"/>
<dbReference type="RefSeq" id="WP_346060629.1">
    <property type="nucleotide sequence ID" value="NZ_BAAADR010000001.1"/>
</dbReference>
<comment type="caution">
    <text evidence="9">The sequence shown here is derived from an EMBL/GenBank/DDBJ whole genome shotgun (WGS) entry which is preliminary data.</text>
</comment>
<evidence type="ECO:0000256" key="2">
    <source>
        <dbReference type="ARBA" id="ARBA00023125"/>
    </source>
</evidence>
<accession>A0ABW2EWL2</accession>
<gene>
    <name evidence="9" type="ORF">ACFQH5_12485</name>
</gene>
<evidence type="ECO:0000256" key="3">
    <source>
        <dbReference type="ARBA" id="ARBA00023235"/>
    </source>
</evidence>
<dbReference type="Pfam" id="PF08272">
    <property type="entry name" value="Zn_Ribbon_Topo"/>
    <property type="match status" value="1"/>
</dbReference>